<dbReference type="Proteomes" id="UP000032180">
    <property type="component" value="Chromosome 8"/>
</dbReference>
<feature type="compositionally biased region" description="Polar residues" evidence="1">
    <location>
        <begin position="650"/>
        <end position="666"/>
    </location>
</feature>
<dbReference type="eggNOG" id="ENOG502QTSY">
    <property type="taxonomic scope" value="Eukaryota"/>
</dbReference>
<proteinExistence type="predicted"/>
<evidence type="ECO:0000313" key="4">
    <source>
        <dbReference type="Proteomes" id="UP000032180"/>
    </source>
</evidence>
<dbReference type="Gramene" id="LPERR08G13720.2">
    <property type="protein sequence ID" value="LPERR08G13720.2"/>
    <property type="gene ID" value="LPERR08G13720"/>
</dbReference>
<feature type="region of interest" description="Disordered" evidence="1">
    <location>
        <begin position="196"/>
        <end position="217"/>
    </location>
</feature>
<sequence length="867" mass="93346">MEIPTDAINRLRSSFREPASAPTTSAPPPFPTVADAVAAFDSRRAADGASVSPELRCGRCGAAGGLLRGAESAVCVYCGCPRREECGGIAFRGSVAYRWLLGSLGLDGSEPVEFESESTDSSKAKEAPKNGIVLSDLLDLKLTFPPENEETSGSTKIYEQSSAAYTLNLSGVNLDSFFAERMETTTTAVVPTKKHTVVQEKQSADSRSHDSSSLEVRATSKGIYSTGIKTNSQNTNQIEVTPAFANWDADFQSAGSEKATEVSQNNDLFNNTLTVKTSSFPAHVTATSPVVPSGNLTNMRSTKLEDSKDLASASGWLVEDDSNSGIFPENIESSLSKSSVQSDQLPIRGDTGAGIDEAFDDWQEFAGGNQGSLSNAGGHVEGSIERNPSEIKAVDAWPASSMESSNNVSYNSVDDWQAFTSSPGQGGNSVKPVEGSVTGKGGDLVKPVGETASISFEHYSESNSVELWPVGNVKEHNTKVLKETNDSFDDWQDFTTSGQAQGTPSNQVGGTIEVSHVTQKETGDDSWFMADVNEERNNDLANTSNAMLDDFQGFSGSDLAPQSLSNVSGEMTSLSFGQHEATDTVQSWVGNSNNMGTHMGTANSEDNSFDIWQDFTMSSHKKENFSAFEEKTTSASSEPTKETDPMDLWLTSNTQDSNSSKDANRINDSTGGWKDFAKFDQIQSVKIPVVGHSNDSSVTEPLDLWASSNAAELKNHEQINKDSDPFDDWHDFENSHPQDASLQVLSNSSLFDNPSVLKPDALEGLEFGSFAQSVPSQSQIDNKENSNKTNTVSSDEHLQRMVGMQQTSDVDSLSAIWPTTSHDTQSVLKPESVDANVERVLSQMHDLSFMLKDELSIPDKAVDHSKP</sequence>
<dbReference type="InterPro" id="IPR056717">
    <property type="entry name" value="DUF7815"/>
</dbReference>
<evidence type="ECO:0000256" key="1">
    <source>
        <dbReference type="SAM" id="MobiDB-lite"/>
    </source>
</evidence>
<keyword evidence="4" id="KW-1185">Reference proteome</keyword>
<dbReference type="EnsemblPlants" id="LPERR08G13720.2">
    <property type="protein sequence ID" value="LPERR08G13720.2"/>
    <property type="gene ID" value="LPERR08G13720"/>
</dbReference>
<dbReference type="AlphaFoldDB" id="A0A0D9X8F8"/>
<dbReference type="HOGENOM" id="CLU_022580_0_0_1"/>
<accession>A0A0D9X8F8</accession>
<organism evidence="3 4">
    <name type="scientific">Leersia perrieri</name>
    <dbReference type="NCBI Taxonomy" id="77586"/>
    <lineage>
        <taxon>Eukaryota</taxon>
        <taxon>Viridiplantae</taxon>
        <taxon>Streptophyta</taxon>
        <taxon>Embryophyta</taxon>
        <taxon>Tracheophyta</taxon>
        <taxon>Spermatophyta</taxon>
        <taxon>Magnoliopsida</taxon>
        <taxon>Liliopsida</taxon>
        <taxon>Poales</taxon>
        <taxon>Poaceae</taxon>
        <taxon>BOP clade</taxon>
        <taxon>Oryzoideae</taxon>
        <taxon>Oryzeae</taxon>
        <taxon>Oryzinae</taxon>
        <taxon>Leersia</taxon>
    </lineage>
</organism>
<dbReference type="Gramene" id="LPERR08G13720.1">
    <property type="protein sequence ID" value="LPERR08G13720.1"/>
    <property type="gene ID" value="LPERR08G13720"/>
</dbReference>
<feature type="domain" description="DUF7815" evidence="2">
    <location>
        <begin position="53"/>
        <end position="80"/>
    </location>
</feature>
<feature type="region of interest" description="Disordered" evidence="1">
    <location>
        <begin position="420"/>
        <end position="444"/>
    </location>
</feature>
<reference evidence="3 4" key="2">
    <citation type="submission" date="2013-12" db="EMBL/GenBank/DDBJ databases">
        <authorList>
            <person name="Yu Y."/>
            <person name="Lee S."/>
            <person name="de Baynast K."/>
            <person name="Wissotski M."/>
            <person name="Liu L."/>
            <person name="Talag J."/>
            <person name="Goicoechea J."/>
            <person name="Angelova A."/>
            <person name="Jetty R."/>
            <person name="Kudrna D."/>
            <person name="Golser W."/>
            <person name="Rivera L."/>
            <person name="Zhang J."/>
            <person name="Wing R."/>
        </authorList>
    </citation>
    <scope>NUCLEOTIDE SEQUENCE</scope>
</reference>
<name>A0A0D9X8F8_9ORYZ</name>
<dbReference type="STRING" id="77586.A0A0D9X8F8"/>
<dbReference type="PANTHER" id="PTHR36308:SF1">
    <property type="entry name" value="DENTIN SIALOPHOSPHOPROTEIN-RELATED"/>
    <property type="match status" value="1"/>
</dbReference>
<dbReference type="Pfam" id="PF25122">
    <property type="entry name" value="DUF7815"/>
    <property type="match status" value="1"/>
</dbReference>
<dbReference type="PANTHER" id="PTHR36308">
    <property type="entry name" value="DENTIN SIALOPHOSPHOPROTEIN-RELATED"/>
    <property type="match status" value="1"/>
</dbReference>
<reference evidence="3 4" key="1">
    <citation type="submission" date="2012-08" db="EMBL/GenBank/DDBJ databases">
        <title>Oryza genome evolution.</title>
        <authorList>
            <person name="Wing R.A."/>
        </authorList>
    </citation>
    <scope>NUCLEOTIDE SEQUENCE</scope>
</reference>
<dbReference type="EnsemblPlants" id="LPERR08G13720.1">
    <property type="protein sequence ID" value="LPERR08G13720.1"/>
    <property type="gene ID" value="LPERR08G13720"/>
</dbReference>
<evidence type="ECO:0000259" key="2">
    <source>
        <dbReference type="Pfam" id="PF25122"/>
    </source>
</evidence>
<feature type="compositionally biased region" description="Basic and acidic residues" evidence="1">
    <location>
        <begin position="202"/>
        <end position="212"/>
    </location>
</feature>
<evidence type="ECO:0000313" key="3">
    <source>
        <dbReference type="EnsemblPlants" id="LPERR08G13720.2"/>
    </source>
</evidence>
<reference evidence="3" key="3">
    <citation type="submission" date="2015-04" db="UniProtKB">
        <authorList>
            <consortium name="EnsemblPlants"/>
        </authorList>
    </citation>
    <scope>IDENTIFICATION</scope>
</reference>
<protein>
    <recommendedName>
        <fullName evidence="2">DUF7815 domain-containing protein</fullName>
    </recommendedName>
</protein>
<feature type="region of interest" description="Disordered" evidence="1">
    <location>
        <begin position="773"/>
        <end position="794"/>
    </location>
</feature>
<feature type="region of interest" description="Disordered" evidence="1">
    <location>
        <begin position="626"/>
        <end position="666"/>
    </location>
</feature>